<reference evidence="3" key="1">
    <citation type="journal article" date="2017" name="Nat. Microbiol.">
        <title>Global analysis of biosynthetic gene clusters reveals vast potential of secondary metabolite production in Penicillium species.</title>
        <authorList>
            <person name="Nielsen J.C."/>
            <person name="Grijseels S."/>
            <person name="Prigent S."/>
            <person name="Ji B."/>
            <person name="Dainat J."/>
            <person name="Nielsen K.F."/>
            <person name="Frisvad J.C."/>
            <person name="Workman M."/>
            <person name="Nielsen J."/>
        </authorList>
    </citation>
    <scope>NUCLEOTIDE SEQUENCE [LARGE SCALE GENOMIC DNA]</scope>
    <source>
        <strain evidence="3">IBT 31811</strain>
    </source>
</reference>
<feature type="compositionally biased region" description="Basic and acidic residues" evidence="1">
    <location>
        <begin position="138"/>
        <end position="150"/>
    </location>
</feature>
<evidence type="ECO:0000256" key="1">
    <source>
        <dbReference type="SAM" id="MobiDB-lite"/>
    </source>
</evidence>
<organism evidence="2 3">
    <name type="scientific">Penicillium antarcticum</name>
    <dbReference type="NCBI Taxonomy" id="416450"/>
    <lineage>
        <taxon>Eukaryota</taxon>
        <taxon>Fungi</taxon>
        <taxon>Dikarya</taxon>
        <taxon>Ascomycota</taxon>
        <taxon>Pezizomycotina</taxon>
        <taxon>Eurotiomycetes</taxon>
        <taxon>Eurotiomycetidae</taxon>
        <taxon>Eurotiales</taxon>
        <taxon>Aspergillaceae</taxon>
        <taxon>Penicillium</taxon>
    </lineage>
</organism>
<feature type="compositionally biased region" description="Basic residues" evidence="1">
    <location>
        <begin position="65"/>
        <end position="76"/>
    </location>
</feature>
<feature type="compositionally biased region" description="Low complexity" evidence="1">
    <location>
        <begin position="28"/>
        <end position="48"/>
    </location>
</feature>
<protein>
    <submittedName>
        <fullName evidence="2">Uncharacterized protein</fullName>
    </submittedName>
</protein>
<sequence>MEPEHWASKAAVTEKAESPLIETSMKISPTLSLSSRTSGSTVSSSASTGGNYRLVASQDLYKMKGQSRHRKPHVTRHQNSQPRPKEMHVDTSYPVEHEQDNMSAGQAVLRASSNSNEFAVASTAQSVLAMSPGGWDVETEKDVEKPNSPC</sequence>
<accession>A0A1V6QLA0</accession>
<dbReference type="AlphaFoldDB" id="A0A1V6QLA0"/>
<evidence type="ECO:0000313" key="2">
    <source>
        <dbReference type="EMBL" id="OQD89980.1"/>
    </source>
</evidence>
<proteinExistence type="predicted"/>
<comment type="caution">
    <text evidence="2">The sequence shown here is derived from an EMBL/GenBank/DDBJ whole genome shotgun (WGS) entry which is preliminary data.</text>
</comment>
<gene>
    <name evidence="2" type="ORF">PENANT_c002G00328</name>
</gene>
<feature type="region of interest" description="Disordered" evidence="1">
    <location>
        <begin position="1"/>
        <end position="88"/>
    </location>
</feature>
<feature type="compositionally biased region" description="Basic and acidic residues" evidence="1">
    <location>
        <begin position="1"/>
        <end position="17"/>
    </location>
</feature>
<evidence type="ECO:0000313" key="3">
    <source>
        <dbReference type="Proteomes" id="UP000191672"/>
    </source>
</evidence>
<keyword evidence="3" id="KW-1185">Reference proteome</keyword>
<dbReference type="Proteomes" id="UP000191672">
    <property type="component" value="Unassembled WGS sequence"/>
</dbReference>
<feature type="region of interest" description="Disordered" evidence="1">
    <location>
        <begin position="130"/>
        <end position="150"/>
    </location>
</feature>
<name>A0A1V6QLA0_9EURO</name>
<dbReference type="EMBL" id="MDYN01000002">
    <property type="protein sequence ID" value="OQD89980.1"/>
    <property type="molecule type" value="Genomic_DNA"/>
</dbReference>